<keyword evidence="3" id="KW-1185">Reference proteome</keyword>
<reference evidence="2 3" key="1">
    <citation type="submission" date="2011-10" db="EMBL/GenBank/DDBJ databases">
        <title>The Genome Sequence of Enterococcus saccharolyticus 30_1.</title>
        <authorList>
            <consortium name="The Broad Institute Genome Sequencing Platform"/>
            <person name="Earl A."/>
            <person name="Ward D."/>
            <person name="Feldgarden M."/>
            <person name="Gevers D."/>
            <person name="Daigneault M."/>
            <person name="Strauss J."/>
            <person name="Allen-Vercoe E."/>
            <person name="Young S.K."/>
            <person name="Zeng Q."/>
            <person name="Gargeya S."/>
            <person name="Fitzgerald M."/>
            <person name="Haas B."/>
            <person name="Abouelleil A."/>
            <person name="Alvarado L."/>
            <person name="Arachchi H.M."/>
            <person name="Berlin A."/>
            <person name="Brown A."/>
            <person name="Chapman S.B."/>
            <person name="Chen Z."/>
            <person name="Dunbar C."/>
            <person name="Freedman E."/>
            <person name="Gearin G."/>
            <person name="Gellesch M."/>
            <person name="Goldberg J."/>
            <person name="Griggs A."/>
            <person name="Gujja S."/>
            <person name="Heiman D."/>
            <person name="Howarth C."/>
            <person name="Larson L."/>
            <person name="Lui A."/>
            <person name="MacDonald P.J.P."/>
            <person name="Montmayeur A."/>
            <person name="Murphy C."/>
            <person name="Neiman D."/>
            <person name="Pearson M."/>
            <person name="Priest M."/>
            <person name="Roberts A."/>
            <person name="Saif S."/>
            <person name="Shea T."/>
            <person name="Shenoy N."/>
            <person name="Sisk P."/>
            <person name="Stolte C."/>
            <person name="Sykes S."/>
            <person name="Wortman J."/>
            <person name="Nusbaum C."/>
            <person name="Birren B."/>
        </authorList>
    </citation>
    <scope>NUCLEOTIDE SEQUENCE [LARGE SCALE GENOMIC DNA]</scope>
    <source>
        <strain evidence="2 3">30_1</strain>
    </source>
</reference>
<evidence type="ECO:0000259" key="1">
    <source>
        <dbReference type="Pfam" id="PF04233"/>
    </source>
</evidence>
<protein>
    <recommendedName>
        <fullName evidence="1">Phage head morphogenesis domain-containing protein</fullName>
    </recommendedName>
</protein>
<dbReference type="RefSeq" id="WP_005472050.1">
    <property type="nucleotide sequence ID" value="NZ_JH376940.1"/>
</dbReference>
<dbReference type="InterPro" id="IPR006528">
    <property type="entry name" value="Phage_head_morphogenesis_dom"/>
</dbReference>
<dbReference type="EMBL" id="ADLY01000037">
    <property type="protein sequence ID" value="EHG28430.1"/>
    <property type="molecule type" value="Genomic_DNA"/>
</dbReference>
<proteinExistence type="predicted"/>
<gene>
    <name evidence="2" type="ORF">HMPREF9478_01831</name>
</gene>
<comment type="caution">
    <text evidence="2">The sequence shown here is derived from an EMBL/GenBank/DDBJ whole genome shotgun (WGS) entry which is preliminary data.</text>
</comment>
<evidence type="ECO:0000313" key="3">
    <source>
        <dbReference type="Proteomes" id="UP000004393"/>
    </source>
</evidence>
<evidence type="ECO:0000313" key="2">
    <source>
        <dbReference type="EMBL" id="EHG28430.1"/>
    </source>
</evidence>
<dbReference type="Pfam" id="PF04233">
    <property type="entry name" value="Phage_Mu_F"/>
    <property type="match status" value="1"/>
</dbReference>
<sequence>MKNKVIPELRKTFFGLFDEFNTKYDGQEEFDYRTKHYRDVEKWLKNLPKLMNVTTENVIIDLIQESFDEGKGIRWLERKLSSLPEFSRKRARRTAITEGLRMYSGSQYEAFMQNDAVIGMTWRHTHGIKEPRKGHEAMDGQTVVKGEYFIVNGESCRYPRDPMLSAKESIHCHCFMVPEIKSGY</sequence>
<dbReference type="AlphaFoldDB" id="A0AA87FGB6"/>
<dbReference type="Proteomes" id="UP000004393">
    <property type="component" value="Unassembled WGS sequence"/>
</dbReference>
<feature type="domain" description="Phage head morphogenesis" evidence="1">
    <location>
        <begin position="59"/>
        <end position="176"/>
    </location>
</feature>
<organism evidence="2 3">
    <name type="scientific">Enterococcus saccharolyticus 30_1</name>
    <dbReference type="NCBI Taxonomy" id="742813"/>
    <lineage>
        <taxon>Bacteria</taxon>
        <taxon>Bacillati</taxon>
        <taxon>Bacillota</taxon>
        <taxon>Bacilli</taxon>
        <taxon>Lactobacillales</taxon>
        <taxon>Enterococcaceae</taxon>
        <taxon>Enterococcus</taxon>
    </lineage>
</organism>
<accession>A0AA87FGB6</accession>
<name>A0AA87FGB6_9ENTE</name>